<dbReference type="InterPro" id="IPR011089">
    <property type="entry name" value="GmrSD_C"/>
</dbReference>
<dbReference type="EMBL" id="JXYQ01000041">
    <property type="protein sequence ID" value="KJA10082.1"/>
    <property type="molecule type" value="Genomic_DNA"/>
</dbReference>
<evidence type="ECO:0000313" key="3">
    <source>
        <dbReference type="EMBL" id="KJA10082.1"/>
    </source>
</evidence>
<accession>A0A0D7K7Y4</accession>
<dbReference type="RefSeq" id="WP_044399136.1">
    <property type="nucleotide sequence ID" value="NZ_JXYQ01000041.1"/>
</dbReference>
<dbReference type="Proteomes" id="UP000032566">
    <property type="component" value="Unassembled WGS sequence"/>
</dbReference>
<evidence type="ECO:0000259" key="1">
    <source>
        <dbReference type="Pfam" id="PF03235"/>
    </source>
</evidence>
<comment type="caution">
    <text evidence="3">The sequence shown here is derived from an EMBL/GenBank/DDBJ whole genome shotgun (WGS) entry which is preliminary data.</text>
</comment>
<dbReference type="AlphaFoldDB" id="A0A0D7K7Y4"/>
<organism evidence="3 4">
    <name type="scientific">Acidovorax temperans</name>
    <dbReference type="NCBI Taxonomy" id="80878"/>
    <lineage>
        <taxon>Bacteria</taxon>
        <taxon>Pseudomonadati</taxon>
        <taxon>Pseudomonadota</taxon>
        <taxon>Betaproteobacteria</taxon>
        <taxon>Burkholderiales</taxon>
        <taxon>Comamonadaceae</taxon>
        <taxon>Acidovorax</taxon>
    </lineage>
</organism>
<feature type="domain" description="GmrSD restriction endonucleases N-terminal" evidence="1">
    <location>
        <begin position="11"/>
        <end position="321"/>
    </location>
</feature>
<dbReference type="PANTHER" id="PTHR35149">
    <property type="entry name" value="SLL5132 PROTEIN"/>
    <property type="match status" value="1"/>
</dbReference>
<proteinExistence type="predicted"/>
<dbReference type="InterPro" id="IPR004919">
    <property type="entry name" value="GmrSD_N"/>
</dbReference>
<evidence type="ECO:0000313" key="4">
    <source>
        <dbReference type="Proteomes" id="UP000032566"/>
    </source>
</evidence>
<evidence type="ECO:0000259" key="2">
    <source>
        <dbReference type="Pfam" id="PF07510"/>
    </source>
</evidence>
<evidence type="ECO:0008006" key="5">
    <source>
        <dbReference type="Google" id="ProtNLM"/>
    </source>
</evidence>
<keyword evidence="4" id="KW-1185">Reference proteome</keyword>
<feature type="domain" description="GmrSD restriction endonucleases C-terminal" evidence="2">
    <location>
        <begin position="529"/>
        <end position="676"/>
    </location>
</feature>
<dbReference type="Pfam" id="PF03235">
    <property type="entry name" value="GmrSD_N"/>
    <property type="match status" value="1"/>
</dbReference>
<protein>
    <recommendedName>
        <fullName evidence="5">DUF262 domain-containing protein</fullName>
    </recommendedName>
</protein>
<dbReference type="PANTHER" id="PTHR35149:SF1">
    <property type="entry name" value="DUF5655 DOMAIN-CONTAINING PROTEIN"/>
    <property type="match status" value="1"/>
</dbReference>
<name>A0A0D7K7Y4_9BURK</name>
<reference evidence="3 4" key="1">
    <citation type="submission" date="2014-12" db="EMBL/GenBank/DDBJ databases">
        <title>Isolation of bacteria from lake water.</title>
        <authorList>
            <person name="Sheng K.-Y."/>
            <person name="Chin P.-S."/>
            <person name="Chan K.-G."/>
            <person name="Tan G.S."/>
        </authorList>
    </citation>
    <scope>NUCLEOTIDE SEQUENCE [LARGE SCALE GENOMIC DNA]</scope>
    <source>
        <strain evidence="3 4">KY4</strain>
    </source>
</reference>
<dbReference type="PATRIC" id="fig|80878.5.peg.2379"/>
<dbReference type="OrthoDB" id="3654724at2"/>
<dbReference type="Pfam" id="PF07510">
    <property type="entry name" value="GmrSD_C"/>
    <property type="match status" value="1"/>
</dbReference>
<sequence length="692" mass="78581">MQPTKTSPLSMFSQPMQYLVPIFQRGYVWTIERQIQLLWADIVERAKELERYQIVQRAAQEQGSPHLARPPRRHFLGTVIITEHRAGMPGEPITAEVIDGQQRMTTTQLLALAFRDAVAGVEDEFYRKCVDGYTWNAAVYREKHAHFKVWPTNAGRQEMTDLVESRSLDEVCKRYPVVTIGSGKSKKRIARPLLVEAYLYFYGVIGLFLRGVDFDEVVPPAPGSLEALVDDALAESGHQIDRTLAAQWTHSIRHETLPRLPQHDLPIQQSKIDLLLATLNEYIQLIELRLGADDDAQVIFESLNDRGERLTPADLVRNFVFLEATRINASAGKLYETHWRDFDESPAEKGAVSKSKLFWKVEERQGRLTNTRLDTLLYHYVSMRTMNDVKLDHVFEEFKQWWLTGKKDVDQELARLKRAATLFRAMVLPDRSTRLGRFAHNLRVLDSSTVTPVVLFLGERLGTDSADFLDCLSVLESYLVRRAVCTRTTKAYNRVFPGLLKRLSEAQTPTAELVADHLKSLAGGETQDWPDDATFRKAWLELNTYKALRSAKTKMLLEALELGCRNEVHHESAQLPSIALHVEHVLPVAWEEHWPALDDETAVMVRNHLLHNIGNLTLLTAKLNPSLSNSAFAIKRPEITKSLLALNAYFQDAALVGPDATWDEKCIQARSQKLFAVAVKIWPFGLTDSTAS</sequence>
<gene>
    <name evidence="3" type="ORF">RP29_13040</name>
</gene>
<dbReference type="STRING" id="80878.RP29_13040"/>